<dbReference type="InterPro" id="IPR037483">
    <property type="entry name" value="YjjU-like"/>
</dbReference>
<dbReference type="InterPro" id="IPR016035">
    <property type="entry name" value="Acyl_Trfase/lysoPLipase"/>
</dbReference>
<proteinExistence type="predicted"/>
<dbReference type="GO" id="GO:0016042">
    <property type="term" value="P:lipid catabolic process"/>
    <property type="evidence" value="ECO:0007669"/>
    <property type="project" value="UniProtKB-UniRule"/>
</dbReference>
<keyword evidence="7" id="KW-1185">Reference proteome</keyword>
<sequence>MTEKKHGLVLEGGAMRGLYTVGVIDVLMKYGITFPAAVGVSAGVAFGCNYKSLQPGRALRYNLRYGANPHFKGWRSWLKTGDLYGADFCYKQIPEVYDPFDTAAFARNPMDFWCVATDVETAQPVYHKLKDGKRLDARWIRASSSIPVFARPVQIGSHRYWDGGVSDSIPFRFMERIGYRQNVVILTQPRGYHKEPSRVQPVVDRLLKQYPAVVDRLHRRSFEYNEALAQIAAEEARGEAFVFRPSQDISVSALEHDRETLLGVYQVGVKDAEARIADLKDFLKK</sequence>
<dbReference type="Pfam" id="PF19890">
    <property type="entry name" value="DUF6363"/>
    <property type="match status" value="1"/>
</dbReference>
<dbReference type="PROSITE" id="PS51635">
    <property type="entry name" value="PNPLA"/>
    <property type="match status" value="1"/>
</dbReference>
<dbReference type="InterPro" id="IPR050301">
    <property type="entry name" value="NTE"/>
</dbReference>
<feature type="active site" description="Proton acceptor" evidence="4">
    <location>
        <position position="162"/>
    </location>
</feature>
<dbReference type="GO" id="GO:0016787">
    <property type="term" value="F:hydrolase activity"/>
    <property type="evidence" value="ECO:0007669"/>
    <property type="project" value="UniProtKB-UniRule"/>
</dbReference>
<organism evidence="6 7">
    <name type="scientific">Lactobacillus porci</name>
    <dbReference type="NCBI Taxonomy" id="2012477"/>
    <lineage>
        <taxon>Bacteria</taxon>
        <taxon>Bacillati</taxon>
        <taxon>Bacillota</taxon>
        <taxon>Bacilli</taxon>
        <taxon>Lactobacillales</taxon>
        <taxon>Lactobacillaceae</taxon>
        <taxon>Lactobacillus</taxon>
    </lineage>
</organism>
<dbReference type="AlphaFoldDB" id="A0A6A8MCB4"/>
<dbReference type="InterPro" id="IPR002641">
    <property type="entry name" value="PNPLA_dom"/>
</dbReference>
<reference evidence="6 7" key="1">
    <citation type="submission" date="2019-08" db="EMBL/GenBank/DDBJ databases">
        <title>In-depth cultivation of the pig gut microbiome towards novel bacterial diversity and tailored functional studies.</title>
        <authorList>
            <person name="Wylensek D."/>
            <person name="Hitch T.C.A."/>
            <person name="Clavel T."/>
        </authorList>
    </citation>
    <scope>NUCLEOTIDE SEQUENCE [LARGE SCALE GENOMIC DNA]</scope>
    <source>
        <strain evidence="6 7">Bifido-178-WT-2B</strain>
    </source>
</reference>
<dbReference type="CDD" id="cd07208">
    <property type="entry name" value="Pat_hypo_Ecoli_yjju_like"/>
    <property type="match status" value="1"/>
</dbReference>
<dbReference type="OrthoDB" id="9802424at2"/>
<evidence type="ECO:0000256" key="1">
    <source>
        <dbReference type="ARBA" id="ARBA00022801"/>
    </source>
</evidence>
<dbReference type="EMBL" id="VUMX01000005">
    <property type="protein sequence ID" value="MST86571.1"/>
    <property type="molecule type" value="Genomic_DNA"/>
</dbReference>
<keyword evidence="1 4" id="KW-0378">Hydrolase</keyword>
<dbReference type="PANTHER" id="PTHR14226:SF25">
    <property type="entry name" value="PHOSPHOESTERASE"/>
    <property type="match status" value="1"/>
</dbReference>
<name>A0A6A8MCB4_9LACO</name>
<evidence type="ECO:0000313" key="6">
    <source>
        <dbReference type="EMBL" id="MST86571.1"/>
    </source>
</evidence>
<feature type="domain" description="PNPLA" evidence="5">
    <location>
        <begin position="8"/>
        <end position="175"/>
    </location>
</feature>
<protein>
    <submittedName>
        <fullName evidence="6">Patatin family protein</fullName>
    </submittedName>
</protein>
<keyword evidence="2 4" id="KW-0442">Lipid degradation</keyword>
<evidence type="ECO:0000313" key="7">
    <source>
        <dbReference type="Proteomes" id="UP000438120"/>
    </source>
</evidence>
<dbReference type="Gene3D" id="3.40.1090.10">
    <property type="entry name" value="Cytosolic phospholipase A2 catalytic domain"/>
    <property type="match status" value="2"/>
</dbReference>
<evidence type="ECO:0000259" key="5">
    <source>
        <dbReference type="PROSITE" id="PS51635"/>
    </source>
</evidence>
<evidence type="ECO:0000256" key="4">
    <source>
        <dbReference type="PROSITE-ProRule" id="PRU01161"/>
    </source>
</evidence>
<dbReference type="Proteomes" id="UP000438120">
    <property type="component" value="Unassembled WGS sequence"/>
</dbReference>
<feature type="active site" description="Nucleophile" evidence="4">
    <location>
        <position position="41"/>
    </location>
</feature>
<gene>
    <name evidence="6" type="ORF">FYJ62_02680</name>
</gene>
<dbReference type="RefSeq" id="WP_154547468.1">
    <property type="nucleotide sequence ID" value="NZ_VUMX01000005.1"/>
</dbReference>
<comment type="caution">
    <text evidence="4">Lacks conserved residue(s) required for the propagation of feature annotation.</text>
</comment>
<dbReference type="Pfam" id="PF01734">
    <property type="entry name" value="Patatin"/>
    <property type="match status" value="1"/>
</dbReference>
<comment type="caution">
    <text evidence="6">The sequence shown here is derived from an EMBL/GenBank/DDBJ whole genome shotgun (WGS) entry which is preliminary data.</text>
</comment>
<keyword evidence="3 4" id="KW-0443">Lipid metabolism</keyword>
<dbReference type="InterPro" id="IPR045943">
    <property type="entry name" value="DUF6363"/>
</dbReference>
<dbReference type="PANTHER" id="PTHR14226">
    <property type="entry name" value="NEUROPATHY TARGET ESTERASE/SWISS CHEESE D.MELANOGASTER"/>
    <property type="match status" value="1"/>
</dbReference>
<feature type="short sequence motif" description="DGA/G" evidence="4">
    <location>
        <begin position="162"/>
        <end position="164"/>
    </location>
</feature>
<feature type="short sequence motif" description="GXSXG" evidence="4">
    <location>
        <begin position="39"/>
        <end position="43"/>
    </location>
</feature>
<evidence type="ECO:0000256" key="2">
    <source>
        <dbReference type="ARBA" id="ARBA00022963"/>
    </source>
</evidence>
<evidence type="ECO:0000256" key="3">
    <source>
        <dbReference type="ARBA" id="ARBA00023098"/>
    </source>
</evidence>
<accession>A0A6A8MCB4</accession>
<dbReference type="SUPFAM" id="SSF52151">
    <property type="entry name" value="FabD/lysophospholipase-like"/>
    <property type="match status" value="1"/>
</dbReference>